<reference evidence="12 13" key="1">
    <citation type="submission" date="2020-01" db="EMBL/GenBank/DDBJ databases">
        <authorList>
            <person name="Liu G."/>
            <person name="Liu B."/>
        </authorList>
    </citation>
    <scope>NUCLEOTIDE SEQUENCE [LARGE SCALE GENOMIC DNA]</scope>
    <source>
        <strain evidence="12 13">FJAT-51161</strain>
    </source>
</reference>
<comment type="cofactor">
    <cofactor evidence="2">
        <name>[4Fe-4S] cluster</name>
        <dbReference type="ChEBI" id="CHEBI:49883"/>
    </cofactor>
</comment>
<evidence type="ECO:0000256" key="3">
    <source>
        <dbReference type="ARBA" id="ARBA00011048"/>
    </source>
</evidence>
<dbReference type="Pfam" id="PF00724">
    <property type="entry name" value="Oxidored_FMN"/>
    <property type="match status" value="1"/>
</dbReference>
<evidence type="ECO:0000256" key="9">
    <source>
        <dbReference type="ARBA" id="ARBA00023014"/>
    </source>
</evidence>
<evidence type="ECO:0000313" key="13">
    <source>
        <dbReference type="Proteomes" id="UP000596049"/>
    </source>
</evidence>
<dbReference type="PANTHER" id="PTHR42917">
    <property type="entry name" value="2,4-DIENOYL-COA REDUCTASE"/>
    <property type="match status" value="1"/>
</dbReference>
<dbReference type="PRINTS" id="PR00368">
    <property type="entry name" value="FADPNR"/>
</dbReference>
<sequence>MSEFKYLFTPVEIGNTIIKNRILSTAHQTNHVLDGIPTDDLIAYHVTRARGGLGLIILEAGAVHSSGLLTTHTIAAFDPSIKEIYRKLIEKVSPYDTKVFAQLFHGGREIVSSNYRSAALAPSSIPSLRFGTMPRPMSFSEIQEVITGFAKSARNAKDGGLHGVEVCCSHGYLPAQFWSEQTNKRNDEYGGSFENRMRFIVETIQAIWQEVDEDFTVGIRMSSDEMTMDGLTIKDSIKIAEYLTDKVRVDFINITAGDSSTYAGSTHIVPPAPMKQAYLAPDSFKIRLEAAVPVFVGSRIVDPIQGEKIISSGRADMVGMTRATIVDPNMPNKAKNGEHQMINACIGCLQACIGHYHKDLPIGCVQNPQVGNEVFFERVLQQNNPSRKVLIIGAGPGGLEAAITADTMGYDVTVVDQSDRIGGSLNLMLHAPQRNEMASAMLDNYSRQLALTNIQLKLNTKLSPKEIEEFKADAIICAVGSRPYIPNVEGVMDERVILIDDLFKKNIFKKNEKAIVFDFKGDWAGLEATLYLAEKGCQVTLVTARLYIAEDVHQYLRNEYMKHLYAANIEMITHHDFGGISKDGIHMRNLFTHEKRLINADHVILAVGRIPNTELFETIKNMAPYVAQIGDCLAPRTIEEATLEGLTTVTQIEEQITNSLNLNI</sequence>
<accession>A0ABX7AKK3</accession>
<comment type="cofactor">
    <cofactor evidence="1">
        <name>FMN</name>
        <dbReference type="ChEBI" id="CHEBI:58210"/>
    </cofactor>
</comment>
<evidence type="ECO:0000256" key="6">
    <source>
        <dbReference type="ARBA" id="ARBA00022723"/>
    </source>
</evidence>
<dbReference type="InterPro" id="IPR013785">
    <property type="entry name" value="Aldolase_TIM"/>
</dbReference>
<keyword evidence="6" id="KW-0479">Metal-binding</keyword>
<dbReference type="RefSeq" id="WP_053595042.1">
    <property type="nucleotide sequence ID" value="NZ_CP067341.1"/>
</dbReference>
<keyword evidence="9" id="KW-0411">Iron-sulfur</keyword>
<keyword evidence="5" id="KW-0288">FMN</keyword>
<keyword evidence="4" id="KW-0285">Flavoprotein</keyword>
<gene>
    <name evidence="12" type="ORF">FJQ98_13495</name>
</gene>
<feature type="domain" description="NADH:flavin oxidoreductase/NADH oxidase N-terminal" evidence="10">
    <location>
        <begin position="7"/>
        <end position="337"/>
    </location>
</feature>
<dbReference type="InterPro" id="IPR001155">
    <property type="entry name" value="OxRdtase_FMN_N"/>
</dbReference>
<feature type="domain" description="FAD/NAD(P)-binding" evidence="11">
    <location>
        <begin position="388"/>
        <end position="618"/>
    </location>
</feature>
<dbReference type="Gene3D" id="3.40.50.720">
    <property type="entry name" value="NAD(P)-binding Rossmann-like Domain"/>
    <property type="match status" value="1"/>
</dbReference>
<evidence type="ECO:0000256" key="7">
    <source>
        <dbReference type="ARBA" id="ARBA00023002"/>
    </source>
</evidence>
<dbReference type="InterPro" id="IPR023753">
    <property type="entry name" value="FAD/NAD-binding_dom"/>
</dbReference>
<evidence type="ECO:0000256" key="1">
    <source>
        <dbReference type="ARBA" id="ARBA00001917"/>
    </source>
</evidence>
<dbReference type="Gene3D" id="3.20.20.70">
    <property type="entry name" value="Aldolase class I"/>
    <property type="match status" value="1"/>
</dbReference>
<dbReference type="PANTHER" id="PTHR42917:SF2">
    <property type="entry name" value="2,4-DIENOYL-COA REDUCTASE [(2E)-ENOYL-COA-PRODUCING]"/>
    <property type="match status" value="1"/>
</dbReference>
<dbReference type="Pfam" id="PF07992">
    <property type="entry name" value="Pyr_redox_2"/>
    <property type="match status" value="1"/>
</dbReference>
<organism evidence="12 13">
    <name type="scientific">Lysinibacillus agricola</name>
    <dbReference type="NCBI Taxonomy" id="2590012"/>
    <lineage>
        <taxon>Bacteria</taxon>
        <taxon>Bacillati</taxon>
        <taxon>Bacillota</taxon>
        <taxon>Bacilli</taxon>
        <taxon>Bacillales</taxon>
        <taxon>Bacillaceae</taxon>
        <taxon>Lysinibacillus</taxon>
    </lineage>
</organism>
<dbReference type="PRINTS" id="PR00411">
    <property type="entry name" value="PNDRDTASEI"/>
</dbReference>
<dbReference type="SUPFAM" id="SSF51905">
    <property type="entry name" value="FAD/NAD(P)-binding domain"/>
    <property type="match status" value="1"/>
</dbReference>
<dbReference type="SUPFAM" id="SSF51395">
    <property type="entry name" value="FMN-linked oxidoreductases"/>
    <property type="match status" value="1"/>
</dbReference>
<name>A0ABX7AKK3_9BACI</name>
<evidence type="ECO:0000256" key="5">
    <source>
        <dbReference type="ARBA" id="ARBA00022643"/>
    </source>
</evidence>
<evidence type="ECO:0000256" key="2">
    <source>
        <dbReference type="ARBA" id="ARBA00001966"/>
    </source>
</evidence>
<comment type="similarity">
    <text evidence="3">In the N-terminal section; belongs to the NADH:flavin oxidoreductase/NADH oxidase family.</text>
</comment>
<proteinExistence type="inferred from homology"/>
<evidence type="ECO:0000256" key="4">
    <source>
        <dbReference type="ARBA" id="ARBA00022630"/>
    </source>
</evidence>
<keyword evidence="13" id="KW-1185">Reference proteome</keyword>
<protein>
    <submittedName>
        <fullName evidence="12">FAD-dependent oxidoreductase</fullName>
    </submittedName>
</protein>
<evidence type="ECO:0000259" key="10">
    <source>
        <dbReference type="Pfam" id="PF00724"/>
    </source>
</evidence>
<dbReference type="InterPro" id="IPR036188">
    <property type="entry name" value="FAD/NAD-bd_sf"/>
</dbReference>
<evidence type="ECO:0000313" key="12">
    <source>
        <dbReference type="EMBL" id="QQP10318.1"/>
    </source>
</evidence>
<keyword evidence="8" id="KW-0408">Iron</keyword>
<keyword evidence="7" id="KW-0560">Oxidoreductase</keyword>
<evidence type="ECO:0000256" key="8">
    <source>
        <dbReference type="ARBA" id="ARBA00023004"/>
    </source>
</evidence>
<dbReference type="EMBL" id="CP067341">
    <property type="protein sequence ID" value="QQP10318.1"/>
    <property type="molecule type" value="Genomic_DNA"/>
</dbReference>
<dbReference type="Gene3D" id="3.50.50.60">
    <property type="entry name" value="FAD/NAD(P)-binding domain"/>
    <property type="match status" value="1"/>
</dbReference>
<dbReference type="Proteomes" id="UP000596049">
    <property type="component" value="Chromosome"/>
</dbReference>
<dbReference type="InterPro" id="IPR051793">
    <property type="entry name" value="NADH:flavin_oxidoreductase"/>
</dbReference>
<evidence type="ECO:0000259" key="11">
    <source>
        <dbReference type="Pfam" id="PF07992"/>
    </source>
</evidence>